<dbReference type="PANTHER" id="PTHR31639">
    <property type="entry name" value="F-BOX PROTEIN-LIKE"/>
    <property type="match status" value="1"/>
</dbReference>
<dbReference type="AlphaFoldDB" id="A0A0C9N283"/>
<dbReference type="SUPFAM" id="SSF52047">
    <property type="entry name" value="RNI-like"/>
    <property type="match status" value="1"/>
</dbReference>
<dbReference type="EMBL" id="DF836613">
    <property type="protein sequence ID" value="GAN10142.1"/>
    <property type="molecule type" value="Genomic_DNA"/>
</dbReference>
<dbReference type="PROSITE" id="PS50181">
    <property type="entry name" value="FBOX"/>
    <property type="match status" value="1"/>
</dbReference>
<dbReference type="Gene3D" id="3.80.10.10">
    <property type="entry name" value="Ribonuclease Inhibitor"/>
    <property type="match status" value="2"/>
</dbReference>
<evidence type="ECO:0000313" key="3">
    <source>
        <dbReference type="Proteomes" id="UP000053815"/>
    </source>
</evidence>
<name>A0A0C9N283_9FUNG</name>
<evidence type="ECO:0000313" key="2">
    <source>
        <dbReference type="EMBL" id="GAN10142.1"/>
    </source>
</evidence>
<reference evidence="2" key="1">
    <citation type="submission" date="2014-09" db="EMBL/GenBank/DDBJ databases">
        <title>Draft genome sequence of an oleaginous Mucoromycotina fungus Mucor ambiguus NBRC6742.</title>
        <authorList>
            <person name="Takeda I."/>
            <person name="Yamane N."/>
            <person name="Morita T."/>
            <person name="Tamano K."/>
            <person name="Machida M."/>
            <person name="Baker S."/>
            <person name="Koike H."/>
        </authorList>
    </citation>
    <scope>NUCLEOTIDE SEQUENCE</scope>
    <source>
        <strain evidence="2">NBRC 6742</strain>
    </source>
</reference>
<dbReference type="PANTHER" id="PTHR31639:SF256">
    <property type="entry name" value="OS07G0242900 PROTEIN"/>
    <property type="match status" value="1"/>
</dbReference>
<accession>A0A0C9N283</accession>
<dbReference type="SUPFAM" id="SSF81383">
    <property type="entry name" value="F-box domain"/>
    <property type="match status" value="1"/>
</dbReference>
<protein>
    <recommendedName>
        <fullName evidence="1">F-box domain-containing protein</fullName>
    </recommendedName>
</protein>
<dbReference type="Gene3D" id="1.20.1280.50">
    <property type="match status" value="1"/>
</dbReference>
<dbReference type="InterPro" id="IPR036047">
    <property type="entry name" value="F-box-like_dom_sf"/>
</dbReference>
<gene>
    <name evidence="2" type="ORF">MAM1_0324d09679</name>
</gene>
<dbReference type="Pfam" id="PF12937">
    <property type="entry name" value="F-box-like"/>
    <property type="match status" value="1"/>
</dbReference>
<sequence length="647" mass="73376">MKQLTTALPIEIVQRIVRYLNRHDMVQCQCVCRNWYKKWIQFSYATVHIRGKAQCQSFLYDTLHASLMAAPYSTGYHVRKLVIENGHLEPSVLGQLPPLCPYLEVFMFDGVVLSQAARRESFQYYQQRRNREELDKVRHRFTLWKQMRELVELNGIAVAHTLLQQPATQLTSLSVQFNSQNDRTNSKPSLLQSLHHAPHLQSLCMERIYLTVEELELIHDSCPELMSLHLSDTVLLPMSAASAASAMVQGQTGIKPAVDLRRFQFVNGSFCDDVPQWLNYISKKYVHARRLEIGSCSFFAGGTQAQAFHPWLKDSTAFEPQLMQIAKQCSKLHTFKMQSFCLPASFFQLLDQQATFLNKLTLGDGLTNNLGLELKGLLKSQQRQYIKTLTVLAWPLANDIRGLHTLMSSLGQCTHITTLNLSLGRHFYQNDTMSAASSTASIDYATMYLDLVLAQCPQLTHLSISDAKLTCTNAILPTNTQHCYTLSSLLLENVLIDSGSDVFCILAVQCPHLVDLCLISTISSPVYHNTRNFSIYLPQHQLKTLVLDRIRVSGKCSVRLGTSRFKIIQDTGVIWYDLIGYECCSSRSFTSHVTEETNFMSVNKMRAHKVKKIQDADVCYSSLDQSVYVSVMCKSIESLYLTGLYIK</sequence>
<keyword evidence="3" id="KW-1185">Reference proteome</keyword>
<dbReference type="Proteomes" id="UP000053815">
    <property type="component" value="Unassembled WGS sequence"/>
</dbReference>
<dbReference type="CDD" id="cd09917">
    <property type="entry name" value="F-box_SF"/>
    <property type="match status" value="1"/>
</dbReference>
<dbReference type="InterPro" id="IPR032675">
    <property type="entry name" value="LRR_dom_sf"/>
</dbReference>
<organism evidence="2">
    <name type="scientific">Mucor ambiguus</name>
    <dbReference type="NCBI Taxonomy" id="91626"/>
    <lineage>
        <taxon>Eukaryota</taxon>
        <taxon>Fungi</taxon>
        <taxon>Fungi incertae sedis</taxon>
        <taxon>Mucoromycota</taxon>
        <taxon>Mucoromycotina</taxon>
        <taxon>Mucoromycetes</taxon>
        <taxon>Mucorales</taxon>
        <taxon>Mucorineae</taxon>
        <taxon>Mucoraceae</taxon>
        <taxon>Mucor</taxon>
    </lineage>
</organism>
<dbReference type="InterPro" id="IPR001810">
    <property type="entry name" value="F-box_dom"/>
</dbReference>
<evidence type="ECO:0000259" key="1">
    <source>
        <dbReference type="PROSITE" id="PS50181"/>
    </source>
</evidence>
<proteinExistence type="predicted"/>
<feature type="domain" description="F-box" evidence="1">
    <location>
        <begin position="2"/>
        <end position="36"/>
    </location>
</feature>
<dbReference type="SMART" id="SM00256">
    <property type="entry name" value="FBOX"/>
    <property type="match status" value="1"/>
</dbReference>
<dbReference type="OrthoDB" id="2256890at2759"/>